<dbReference type="Proteomes" id="UP000663845">
    <property type="component" value="Unassembled WGS sequence"/>
</dbReference>
<evidence type="ECO:0000313" key="3">
    <source>
        <dbReference type="Proteomes" id="UP000663844"/>
    </source>
</evidence>
<evidence type="ECO:0000313" key="1">
    <source>
        <dbReference type="EMBL" id="CAF1419068.1"/>
    </source>
</evidence>
<organism evidence="2 3">
    <name type="scientific">Adineta steineri</name>
    <dbReference type="NCBI Taxonomy" id="433720"/>
    <lineage>
        <taxon>Eukaryota</taxon>
        <taxon>Metazoa</taxon>
        <taxon>Spiralia</taxon>
        <taxon>Gnathifera</taxon>
        <taxon>Rotifera</taxon>
        <taxon>Eurotatoria</taxon>
        <taxon>Bdelloidea</taxon>
        <taxon>Adinetida</taxon>
        <taxon>Adinetidae</taxon>
        <taxon>Adineta</taxon>
    </lineage>
</organism>
<gene>
    <name evidence="1" type="ORF">JYZ213_LOCUS38855</name>
    <name evidence="2" type="ORF">OXD698_LOCUS21977</name>
</gene>
<accession>A0A819FFS0</accession>
<dbReference type="AlphaFoldDB" id="A0A819FFS0"/>
<evidence type="ECO:0000313" key="2">
    <source>
        <dbReference type="EMBL" id="CAF3863995.1"/>
    </source>
</evidence>
<proteinExistence type="predicted"/>
<name>A0A819FFS0_9BILA</name>
<protein>
    <submittedName>
        <fullName evidence="2">Uncharacterized protein</fullName>
    </submittedName>
</protein>
<dbReference type="Proteomes" id="UP000663844">
    <property type="component" value="Unassembled WGS sequence"/>
</dbReference>
<comment type="caution">
    <text evidence="2">The sequence shown here is derived from an EMBL/GenBank/DDBJ whole genome shotgun (WGS) entry which is preliminary data.</text>
</comment>
<dbReference type="EMBL" id="CAJNOG010001191">
    <property type="protein sequence ID" value="CAF1419068.1"/>
    <property type="molecule type" value="Genomic_DNA"/>
</dbReference>
<dbReference type="EMBL" id="CAJOAZ010001841">
    <property type="protein sequence ID" value="CAF3863995.1"/>
    <property type="molecule type" value="Genomic_DNA"/>
</dbReference>
<sequence>MCDIKGDLENIEPINENNIVNVELDSSNKTSEKYRAKELEQLLKVSTDPKQYIVQKNNSPFIKSDVWNIFGFPSKIQTNGKHQVIAGFVSCFICLKTLPYDGSTKYMNKHKCPQTNSPNSIENISLQGTIDSDIDVESFLPTAKTISNNVRQLAENYRHALKPLLISQADAGCLCIIPDLWTDKHRKINYVGITCTFVNKLYQQVVIDLCCSEYDEMDKTGASVFLVS</sequence>
<reference evidence="2" key="1">
    <citation type="submission" date="2021-02" db="EMBL/GenBank/DDBJ databases">
        <authorList>
            <person name="Nowell W R."/>
        </authorList>
    </citation>
    <scope>NUCLEOTIDE SEQUENCE</scope>
</reference>